<dbReference type="Gene3D" id="1.10.3210.10">
    <property type="entry name" value="Hypothetical protein af1432"/>
    <property type="match status" value="1"/>
</dbReference>
<proteinExistence type="predicted"/>
<dbReference type="EMBL" id="VSSQ01052582">
    <property type="protein sequence ID" value="MPN06651.1"/>
    <property type="molecule type" value="Genomic_DNA"/>
</dbReference>
<dbReference type="InterPro" id="IPR006675">
    <property type="entry name" value="HDIG_dom"/>
</dbReference>
<dbReference type="NCBIfam" id="TIGR00277">
    <property type="entry name" value="HDIG"/>
    <property type="match status" value="1"/>
</dbReference>
<dbReference type="PANTHER" id="PTHR38659">
    <property type="entry name" value="METAL-DEPENDENT PHOSPHOHYDROLASE"/>
    <property type="match status" value="1"/>
</dbReference>
<dbReference type="Pfam" id="PF01966">
    <property type="entry name" value="HD"/>
    <property type="match status" value="1"/>
</dbReference>
<sequence>MIPTREEAIAIYKKYNTDEALYRHALSVEGVMRYFAKKMGGDVELWGVVGLLHDLDYQLYPEEHCTKARQLLEAEGVDEVVIRAVQSHGYGLCCDVRPESDMEKTVFTIDELTGLVAATAVMRPSKSVLDMEVKSLKKKFKDKHFAAGVNRDVILQGCEMMGMDADAVMEGVIMGMREVAEEIGLKGDVSQG</sequence>
<dbReference type="InterPro" id="IPR006674">
    <property type="entry name" value="HD_domain"/>
</dbReference>
<reference evidence="2" key="1">
    <citation type="submission" date="2019-08" db="EMBL/GenBank/DDBJ databases">
        <authorList>
            <person name="Kucharzyk K."/>
            <person name="Murdoch R.W."/>
            <person name="Higgins S."/>
            <person name="Loffler F."/>
        </authorList>
    </citation>
    <scope>NUCLEOTIDE SEQUENCE</scope>
</reference>
<accession>A0A645EXB1</accession>
<organism evidence="2">
    <name type="scientific">bioreactor metagenome</name>
    <dbReference type="NCBI Taxonomy" id="1076179"/>
    <lineage>
        <taxon>unclassified sequences</taxon>
        <taxon>metagenomes</taxon>
        <taxon>ecological metagenomes</taxon>
    </lineage>
</organism>
<comment type="caution">
    <text evidence="2">The sequence shown here is derived from an EMBL/GenBank/DDBJ whole genome shotgun (WGS) entry which is preliminary data.</text>
</comment>
<evidence type="ECO:0000313" key="2">
    <source>
        <dbReference type="EMBL" id="MPN06651.1"/>
    </source>
</evidence>
<dbReference type="PANTHER" id="PTHR38659:SF2">
    <property type="entry name" value="HDIG DOMAIN PROTEIN"/>
    <property type="match status" value="1"/>
</dbReference>
<feature type="domain" description="HD" evidence="1">
    <location>
        <begin position="22"/>
        <end position="90"/>
    </location>
</feature>
<name>A0A645EXB1_9ZZZZ</name>
<protein>
    <recommendedName>
        <fullName evidence="1">HD domain-containing protein</fullName>
    </recommendedName>
</protein>
<evidence type="ECO:0000259" key="1">
    <source>
        <dbReference type="Pfam" id="PF01966"/>
    </source>
</evidence>
<gene>
    <name evidence="2" type="ORF">SDC9_153907</name>
</gene>
<dbReference type="SUPFAM" id="SSF109604">
    <property type="entry name" value="HD-domain/PDEase-like"/>
    <property type="match status" value="1"/>
</dbReference>
<dbReference type="AlphaFoldDB" id="A0A645EXB1"/>